<accession>A0A4Y2WHM2</accession>
<evidence type="ECO:0000313" key="2">
    <source>
        <dbReference type="Proteomes" id="UP000499080"/>
    </source>
</evidence>
<reference evidence="1 2" key="1">
    <citation type="journal article" date="2019" name="Sci. Rep.">
        <title>Orb-weaving spider Araneus ventricosus genome elucidates the spidroin gene catalogue.</title>
        <authorList>
            <person name="Kono N."/>
            <person name="Nakamura H."/>
            <person name="Ohtoshi R."/>
            <person name="Moran D.A.P."/>
            <person name="Shinohara A."/>
            <person name="Yoshida Y."/>
            <person name="Fujiwara M."/>
            <person name="Mori M."/>
            <person name="Tomita M."/>
            <person name="Arakawa K."/>
        </authorList>
    </citation>
    <scope>NUCLEOTIDE SEQUENCE [LARGE SCALE GENOMIC DNA]</scope>
</reference>
<name>A0A4Y2WHM2_ARAVE</name>
<dbReference type="EMBL" id="BGPR01060183">
    <property type="protein sequence ID" value="GBO36106.1"/>
    <property type="molecule type" value="Genomic_DNA"/>
</dbReference>
<keyword evidence="2" id="KW-1185">Reference proteome</keyword>
<proteinExistence type="predicted"/>
<protein>
    <submittedName>
        <fullName evidence="1">Uncharacterized protein</fullName>
    </submittedName>
</protein>
<dbReference type="AlphaFoldDB" id="A0A4Y2WHM2"/>
<dbReference type="Proteomes" id="UP000499080">
    <property type="component" value="Unassembled WGS sequence"/>
</dbReference>
<gene>
    <name evidence="1" type="ORF">AVEN_101677_1</name>
</gene>
<comment type="caution">
    <text evidence="1">The sequence shown here is derived from an EMBL/GenBank/DDBJ whole genome shotgun (WGS) entry which is preliminary data.</text>
</comment>
<organism evidence="1 2">
    <name type="scientific">Araneus ventricosus</name>
    <name type="common">Orbweaver spider</name>
    <name type="synonym">Epeira ventricosa</name>
    <dbReference type="NCBI Taxonomy" id="182803"/>
    <lineage>
        <taxon>Eukaryota</taxon>
        <taxon>Metazoa</taxon>
        <taxon>Ecdysozoa</taxon>
        <taxon>Arthropoda</taxon>
        <taxon>Chelicerata</taxon>
        <taxon>Arachnida</taxon>
        <taxon>Araneae</taxon>
        <taxon>Araneomorphae</taxon>
        <taxon>Entelegynae</taxon>
        <taxon>Araneoidea</taxon>
        <taxon>Araneidae</taxon>
        <taxon>Araneus</taxon>
    </lineage>
</organism>
<sequence>MLRIFANRDKRGRRGLEVRCRLQGRRVLESKPDSTEDLPYTNVSDEPIQVLIGADIMGKLLTGKKAYCPQV</sequence>
<evidence type="ECO:0000313" key="1">
    <source>
        <dbReference type="EMBL" id="GBO36106.1"/>
    </source>
</evidence>